<comment type="caution">
    <text evidence="4">The sequence shown here is derived from an EMBL/GenBank/DDBJ whole genome shotgun (WGS) entry which is preliminary data.</text>
</comment>
<sequence length="230" mass="24535">MGWLCILSFCSIRIVGSAVLLHAEAAHTASTSGFLLSNIGLSPLLIGAVGILHEARLARDPSLQRRREWFFVLKYHGLVSVGLILTIIGVVEMMNGKGGDSAKVLRKIGALIVLLCWSLLIVWVRLSMWSQQKVNAAAYADGTKLLYGVAAALPFLGFREIYAVCSAFITSPGFTSSLAAKVCLSVVPEMIVTIILAAAGIVTRDISKAIKKGDAESGGDYMAMPLRDGL</sequence>
<evidence type="ECO:0000256" key="2">
    <source>
        <dbReference type="SAM" id="SignalP"/>
    </source>
</evidence>
<dbReference type="AlphaFoldDB" id="A0A9P8RRP3"/>
<keyword evidence="1" id="KW-0472">Membrane</keyword>
<feature type="chain" id="PRO_5040431745" description="DUF7702 domain-containing protein" evidence="2">
    <location>
        <begin position="18"/>
        <end position="230"/>
    </location>
</feature>
<keyword evidence="2" id="KW-0732">Signal</keyword>
<reference evidence="4" key="1">
    <citation type="submission" date="2021-03" db="EMBL/GenBank/DDBJ databases">
        <title>Comparative genomics and phylogenomic investigation of the class Geoglossomycetes provide insights into ecological specialization and systematics.</title>
        <authorList>
            <person name="Melie T."/>
            <person name="Pirro S."/>
            <person name="Miller A.N."/>
            <person name="Quandt A."/>
        </authorList>
    </citation>
    <scope>NUCLEOTIDE SEQUENCE</scope>
    <source>
        <strain evidence="4">CAQ_001_2017</strain>
    </source>
</reference>
<dbReference type="InterPro" id="IPR056119">
    <property type="entry name" value="DUF7702"/>
</dbReference>
<name>A0A9P8RRP3_9PEZI</name>
<proteinExistence type="predicted"/>
<accession>A0A9P8RRP3</accession>
<feature type="transmembrane region" description="Helical" evidence="1">
    <location>
        <begin position="73"/>
        <end position="92"/>
    </location>
</feature>
<dbReference type="Proteomes" id="UP000750711">
    <property type="component" value="Unassembled WGS sequence"/>
</dbReference>
<evidence type="ECO:0000259" key="3">
    <source>
        <dbReference type="Pfam" id="PF24800"/>
    </source>
</evidence>
<gene>
    <name evidence="4" type="ORF">GP486_002895</name>
</gene>
<evidence type="ECO:0000256" key="1">
    <source>
        <dbReference type="SAM" id="Phobius"/>
    </source>
</evidence>
<dbReference type="Pfam" id="PF24800">
    <property type="entry name" value="DUF7702"/>
    <property type="match status" value="1"/>
</dbReference>
<feature type="domain" description="DUF7702" evidence="3">
    <location>
        <begin position="2"/>
        <end position="204"/>
    </location>
</feature>
<keyword evidence="1" id="KW-0812">Transmembrane</keyword>
<keyword evidence="1" id="KW-1133">Transmembrane helix</keyword>
<keyword evidence="5" id="KW-1185">Reference proteome</keyword>
<organism evidence="4 5">
    <name type="scientific">Trichoglossum hirsutum</name>
    <dbReference type="NCBI Taxonomy" id="265104"/>
    <lineage>
        <taxon>Eukaryota</taxon>
        <taxon>Fungi</taxon>
        <taxon>Dikarya</taxon>
        <taxon>Ascomycota</taxon>
        <taxon>Pezizomycotina</taxon>
        <taxon>Geoglossomycetes</taxon>
        <taxon>Geoglossales</taxon>
        <taxon>Geoglossaceae</taxon>
        <taxon>Trichoglossum</taxon>
    </lineage>
</organism>
<feature type="transmembrane region" description="Helical" evidence="1">
    <location>
        <begin position="33"/>
        <end position="52"/>
    </location>
</feature>
<dbReference type="PANTHER" id="PTHR42109:SF3">
    <property type="entry name" value="INTEGRAL MEMBRANE PROTEIN (AFU_ORTHOLOGUE AFUA_5G00100)"/>
    <property type="match status" value="1"/>
</dbReference>
<feature type="transmembrane region" description="Helical" evidence="1">
    <location>
        <begin position="145"/>
        <end position="172"/>
    </location>
</feature>
<feature type="transmembrane region" description="Helical" evidence="1">
    <location>
        <begin position="104"/>
        <end position="124"/>
    </location>
</feature>
<dbReference type="PANTHER" id="PTHR42109">
    <property type="entry name" value="UNPLACED GENOMIC SCAFFOLD UM_SCAF_CONTIG_1.265, WHOLE GENOME SHOTGUN SEQUENCE"/>
    <property type="match status" value="1"/>
</dbReference>
<feature type="signal peptide" evidence="2">
    <location>
        <begin position="1"/>
        <end position="17"/>
    </location>
</feature>
<evidence type="ECO:0000313" key="5">
    <source>
        <dbReference type="Proteomes" id="UP000750711"/>
    </source>
</evidence>
<protein>
    <recommendedName>
        <fullName evidence="3">DUF7702 domain-containing protein</fullName>
    </recommendedName>
</protein>
<evidence type="ECO:0000313" key="4">
    <source>
        <dbReference type="EMBL" id="KAH0562410.1"/>
    </source>
</evidence>
<feature type="transmembrane region" description="Helical" evidence="1">
    <location>
        <begin position="178"/>
        <end position="202"/>
    </location>
</feature>
<dbReference type="EMBL" id="JAGHQM010000355">
    <property type="protein sequence ID" value="KAH0562410.1"/>
    <property type="molecule type" value="Genomic_DNA"/>
</dbReference>